<dbReference type="RefSeq" id="WP_131516707.1">
    <property type="nucleotide sequence ID" value="NZ_SJKD01000007.1"/>
</dbReference>
<dbReference type="PANTHER" id="PTHR43798:SF31">
    <property type="entry name" value="AB HYDROLASE SUPERFAMILY PROTEIN YCLE"/>
    <property type="match status" value="1"/>
</dbReference>
<organism evidence="3 4">
    <name type="scientific">Kribbella capetownensis</name>
    <dbReference type="NCBI Taxonomy" id="1572659"/>
    <lineage>
        <taxon>Bacteria</taxon>
        <taxon>Bacillati</taxon>
        <taxon>Actinomycetota</taxon>
        <taxon>Actinomycetes</taxon>
        <taxon>Propionibacteriales</taxon>
        <taxon>Kribbellaceae</taxon>
        <taxon>Kribbella</taxon>
    </lineage>
</organism>
<dbReference type="AlphaFoldDB" id="A0A4R0JHI2"/>
<dbReference type="GO" id="GO:0016787">
    <property type="term" value="F:hydrolase activity"/>
    <property type="evidence" value="ECO:0007669"/>
    <property type="project" value="UniProtKB-KW"/>
</dbReference>
<keyword evidence="4" id="KW-1185">Reference proteome</keyword>
<dbReference type="Pfam" id="PF12697">
    <property type="entry name" value="Abhydrolase_6"/>
    <property type="match status" value="1"/>
</dbReference>
<dbReference type="InterPro" id="IPR050266">
    <property type="entry name" value="AB_hydrolase_sf"/>
</dbReference>
<dbReference type="Proteomes" id="UP000293342">
    <property type="component" value="Unassembled WGS sequence"/>
</dbReference>
<comment type="caution">
    <text evidence="3">The sequence shown here is derived from an EMBL/GenBank/DDBJ whole genome shotgun (WGS) entry which is preliminary data.</text>
</comment>
<dbReference type="InterPro" id="IPR029058">
    <property type="entry name" value="AB_hydrolase_fold"/>
</dbReference>
<evidence type="ECO:0000256" key="1">
    <source>
        <dbReference type="ARBA" id="ARBA00022801"/>
    </source>
</evidence>
<dbReference type="EMBL" id="SJKD01000007">
    <property type="protein sequence ID" value="TCC45620.1"/>
    <property type="molecule type" value="Genomic_DNA"/>
</dbReference>
<gene>
    <name evidence="3" type="ORF">E0H75_28215</name>
</gene>
<keyword evidence="1 3" id="KW-0378">Hydrolase</keyword>
<dbReference type="SUPFAM" id="SSF53474">
    <property type="entry name" value="alpha/beta-Hydrolases"/>
    <property type="match status" value="1"/>
</dbReference>
<reference evidence="3 4" key="1">
    <citation type="submission" date="2019-02" db="EMBL/GenBank/DDBJ databases">
        <title>Kribbella capetownensis sp. nov. and Kribbella speibonae sp. nov., isolated from soil.</title>
        <authorList>
            <person name="Curtis S.M."/>
            <person name="Norton I."/>
            <person name="Everest G.J."/>
            <person name="Meyers P.R."/>
        </authorList>
    </citation>
    <scope>NUCLEOTIDE SEQUENCE [LARGE SCALE GENOMIC DNA]</scope>
    <source>
        <strain evidence="3 4">YM53</strain>
    </source>
</reference>
<name>A0A4R0JHI2_9ACTN</name>
<sequence length="270" mass="29342">MDSGHVPVPGGALYFERTGHGPPIVFVHAGIADLTMWEQQVAEFATDHTVVCFDSRGFGRSRTDAVEFSPVDDLRAVLDHLQIGRTVVVGCSRGGQHSLDFTVEEPDRVAGLVWVCGGVSGSSHEAPQAQTAVFDRIEALWQAKEWDALVDLKTHLWTDGPLQPEGRAPEAVRDHVRRMIHAIETRSEEEPQVLPLSPPAAGRLQDITCPVLVVIGALDTTGTQASADLLTVGVNGAERVDFPDAAHVPSMEHPERFNTAVRDFLSRHSL</sequence>
<accession>A0A4R0JHI2</accession>
<dbReference type="Gene3D" id="3.40.50.1820">
    <property type="entry name" value="alpha/beta hydrolase"/>
    <property type="match status" value="1"/>
</dbReference>
<dbReference type="InterPro" id="IPR000073">
    <property type="entry name" value="AB_hydrolase_1"/>
</dbReference>
<dbReference type="PANTHER" id="PTHR43798">
    <property type="entry name" value="MONOACYLGLYCEROL LIPASE"/>
    <property type="match status" value="1"/>
</dbReference>
<evidence type="ECO:0000259" key="2">
    <source>
        <dbReference type="Pfam" id="PF12697"/>
    </source>
</evidence>
<feature type="domain" description="AB hydrolase-1" evidence="2">
    <location>
        <begin position="24"/>
        <end position="258"/>
    </location>
</feature>
<protein>
    <submittedName>
        <fullName evidence="3">Alpha/beta hydrolase</fullName>
    </submittedName>
</protein>
<evidence type="ECO:0000313" key="3">
    <source>
        <dbReference type="EMBL" id="TCC45620.1"/>
    </source>
</evidence>
<proteinExistence type="predicted"/>
<dbReference type="PRINTS" id="PR00111">
    <property type="entry name" value="ABHYDROLASE"/>
</dbReference>
<dbReference type="OrthoDB" id="495620at2"/>
<dbReference type="GO" id="GO:0016020">
    <property type="term" value="C:membrane"/>
    <property type="evidence" value="ECO:0007669"/>
    <property type="project" value="TreeGrafter"/>
</dbReference>
<evidence type="ECO:0000313" key="4">
    <source>
        <dbReference type="Proteomes" id="UP000293342"/>
    </source>
</evidence>